<organism evidence="8 9">
    <name type="scientific">Arthrobacter gengyunqii</name>
    <dbReference type="NCBI Taxonomy" id="2886940"/>
    <lineage>
        <taxon>Bacteria</taxon>
        <taxon>Bacillati</taxon>
        <taxon>Actinomycetota</taxon>
        <taxon>Actinomycetes</taxon>
        <taxon>Micrococcales</taxon>
        <taxon>Micrococcaceae</taxon>
        <taxon>Arthrobacter</taxon>
    </lineage>
</organism>
<feature type="transmembrane region" description="Helical" evidence="6">
    <location>
        <begin position="184"/>
        <end position="206"/>
    </location>
</feature>
<keyword evidence="2 6" id="KW-0812">Transmembrane</keyword>
<feature type="transmembrane region" description="Helical" evidence="6">
    <location>
        <begin position="235"/>
        <end position="253"/>
    </location>
</feature>
<feature type="transmembrane region" description="Helical" evidence="6">
    <location>
        <begin position="311"/>
        <end position="329"/>
    </location>
</feature>
<protein>
    <submittedName>
        <fullName evidence="8">FUSC family protein</fullName>
    </submittedName>
</protein>
<evidence type="ECO:0000256" key="3">
    <source>
        <dbReference type="ARBA" id="ARBA00022989"/>
    </source>
</evidence>
<feature type="transmembrane region" description="Helical" evidence="6">
    <location>
        <begin position="20"/>
        <end position="38"/>
    </location>
</feature>
<evidence type="ECO:0000256" key="5">
    <source>
        <dbReference type="SAM" id="MobiDB-lite"/>
    </source>
</evidence>
<feature type="transmembrane region" description="Helical" evidence="6">
    <location>
        <begin position="281"/>
        <end position="299"/>
    </location>
</feature>
<evidence type="ECO:0000259" key="7">
    <source>
        <dbReference type="Pfam" id="PF13515"/>
    </source>
</evidence>
<evidence type="ECO:0000256" key="1">
    <source>
        <dbReference type="ARBA" id="ARBA00004141"/>
    </source>
</evidence>
<feature type="domain" description="Integral membrane bound transporter" evidence="7">
    <location>
        <begin position="199"/>
        <end position="324"/>
    </location>
</feature>
<dbReference type="AlphaFoldDB" id="A0A9X1S7Z6"/>
<keyword evidence="3 6" id="KW-1133">Transmembrane helix</keyword>
<feature type="transmembrane region" description="Helical" evidence="6">
    <location>
        <begin position="144"/>
        <end position="163"/>
    </location>
</feature>
<keyword evidence="4 6" id="KW-0472">Membrane</keyword>
<evidence type="ECO:0000256" key="2">
    <source>
        <dbReference type="ARBA" id="ARBA00022692"/>
    </source>
</evidence>
<dbReference type="RefSeq" id="WP_227907878.1">
    <property type="nucleotide sequence ID" value="NZ_CP095461.1"/>
</dbReference>
<dbReference type="EMBL" id="JAJFZP010000006">
    <property type="protein sequence ID" value="MCC3269459.1"/>
    <property type="molecule type" value="Genomic_DNA"/>
</dbReference>
<dbReference type="Proteomes" id="UP001139264">
    <property type="component" value="Unassembled WGS sequence"/>
</dbReference>
<sequence length="355" mass="37187">MLHHLRDFLSVPAGRGHRFPAARVAAGLLIPLLVLILLDRTDLTMCAIFGSLTGVFGRSEPHWRRLRHQTHSGALMCLTVAAGVSMSLAGRSDWEVVAAATLIAGVISIAADYLRVRPAGPFTYIFAFTATADAPFNGSVGEAALAAGGGALTAILLGIAGRLHARRHTPAVPRTPAPPPMWPAILRHSARYITAVAAAGSLAVLVGPGHSYWAMLAACAPIAAADAARTPLRAVHFLLGTYAGVLLSALLLQPDWTPVQLAVLLTLLQFAGEVYVIRHYALAMVFLTPVALLMTGFLSSQPVGELTLDRAVETTIGAAVAVVVVLLTTRRPAGSPRPETAGRTAITAGPDANRR</sequence>
<name>A0A9X1S7Z6_9MICC</name>
<accession>A0A9X1S7Z6</accession>
<dbReference type="InterPro" id="IPR049453">
    <property type="entry name" value="Memb_transporter_dom"/>
</dbReference>
<evidence type="ECO:0000313" key="8">
    <source>
        <dbReference type="EMBL" id="MCC3269459.1"/>
    </source>
</evidence>
<proteinExistence type="predicted"/>
<comment type="caution">
    <text evidence="8">The sequence shown here is derived from an EMBL/GenBank/DDBJ whole genome shotgun (WGS) entry which is preliminary data.</text>
</comment>
<dbReference type="Pfam" id="PF13515">
    <property type="entry name" value="FUSC_2"/>
    <property type="match status" value="1"/>
</dbReference>
<evidence type="ECO:0000313" key="9">
    <source>
        <dbReference type="Proteomes" id="UP001139264"/>
    </source>
</evidence>
<comment type="subcellular location">
    <subcellularLocation>
        <location evidence="1">Membrane</location>
        <topology evidence="1">Multi-pass membrane protein</topology>
    </subcellularLocation>
</comment>
<feature type="region of interest" description="Disordered" evidence="5">
    <location>
        <begin position="332"/>
        <end position="355"/>
    </location>
</feature>
<reference evidence="8" key="1">
    <citation type="submission" date="2021-10" db="EMBL/GenBank/DDBJ databases">
        <title>Novel species in genus Arthrobacter.</title>
        <authorList>
            <person name="Liu Y."/>
        </authorList>
    </citation>
    <scope>NUCLEOTIDE SEQUENCE</scope>
    <source>
        <strain evidence="8">Zg-Y809</strain>
    </source>
</reference>
<evidence type="ECO:0000256" key="6">
    <source>
        <dbReference type="SAM" id="Phobius"/>
    </source>
</evidence>
<feature type="transmembrane region" description="Helical" evidence="6">
    <location>
        <begin position="96"/>
        <end position="114"/>
    </location>
</feature>
<dbReference type="GO" id="GO:0016020">
    <property type="term" value="C:membrane"/>
    <property type="evidence" value="ECO:0007669"/>
    <property type="project" value="UniProtKB-SubCell"/>
</dbReference>
<evidence type="ECO:0000256" key="4">
    <source>
        <dbReference type="ARBA" id="ARBA00023136"/>
    </source>
</evidence>
<gene>
    <name evidence="8" type="ORF">LJ751_08780</name>
</gene>